<keyword evidence="5" id="KW-0235">DNA replication</keyword>
<evidence type="ECO:0000256" key="5">
    <source>
        <dbReference type="ARBA" id="ARBA00022705"/>
    </source>
</evidence>
<evidence type="ECO:0000256" key="2">
    <source>
        <dbReference type="ARBA" id="ARBA00014363"/>
    </source>
</evidence>
<keyword evidence="4" id="KW-0548">Nucleotidyltransferase</keyword>
<dbReference type="EMBL" id="AP022853">
    <property type="protein sequence ID" value="BCB26194.1"/>
    <property type="molecule type" value="Genomic_DNA"/>
</dbReference>
<evidence type="ECO:0000256" key="6">
    <source>
        <dbReference type="ARBA" id="ARBA00022932"/>
    </source>
</evidence>
<feature type="domain" description="DNA polymerase III delta subunit C-terminal" evidence="9">
    <location>
        <begin position="222"/>
        <end position="325"/>
    </location>
</feature>
<dbReference type="AlphaFoldDB" id="A0A6F8V959"/>
<proteinExistence type="predicted"/>
<evidence type="ECO:0000313" key="11">
    <source>
        <dbReference type="Proteomes" id="UP000502260"/>
    </source>
</evidence>
<dbReference type="KEGG" id="slac:SKTS_10800"/>
<feature type="region of interest" description="Disordered" evidence="8">
    <location>
        <begin position="78"/>
        <end position="98"/>
    </location>
</feature>
<dbReference type="Gene3D" id="3.40.50.300">
    <property type="entry name" value="P-loop containing nucleotide triphosphate hydrolases"/>
    <property type="match status" value="1"/>
</dbReference>
<dbReference type="Pfam" id="PF13177">
    <property type="entry name" value="DNA_pol3_delta2"/>
    <property type="match status" value="1"/>
</dbReference>
<dbReference type="GO" id="GO:0003887">
    <property type="term" value="F:DNA-directed DNA polymerase activity"/>
    <property type="evidence" value="ECO:0007669"/>
    <property type="project" value="UniProtKB-KW"/>
</dbReference>
<organism evidence="10 11">
    <name type="scientific">Sulfurimicrobium lacus</name>
    <dbReference type="NCBI Taxonomy" id="2715678"/>
    <lineage>
        <taxon>Bacteria</taxon>
        <taxon>Pseudomonadati</taxon>
        <taxon>Pseudomonadota</taxon>
        <taxon>Betaproteobacteria</taxon>
        <taxon>Nitrosomonadales</taxon>
        <taxon>Sulfuricellaceae</taxon>
        <taxon>Sulfurimicrobium</taxon>
    </lineage>
</organism>
<dbReference type="GO" id="GO:0008408">
    <property type="term" value="F:3'-5' exonuclease activity"/>
    <property type="evidence" value="ECO:0007669"/>
    <property type="project" value="InterPro"/>
</dbReference>
<evidence type="ECO:0000256" key="3">
    <source>
        <dbReference type="ARBA" id="ARBA00022679"/>
    </source>
</evidence>
<gene>
    <name evidence="10" type="primary">holB</name>
    <name evidence="10" type="ORF">SKTS_10800</name>
</gene>
<evidence type="ECO:0000256" key="1">
    <source>
        <dbReference type="ARBA" id="ARBA00012417"/>
    </source>
</evidence>
<dbReference type="Pfam" id="PF09115">
    <property type="entry name" value="DNApol3-delta_C"/>
    <property type="match status" value="1"/>
</dbReference>
<evidence type="ECO:0000313" key="10">
    <source>
        <dbReference type="EMBL" id="BCB26194.1"/>
    </source>
</evidence>
<keyword evidence="11" id="KW-1185">Reference proteome</keyword>
<dbReference type="GO" id="GO:0003677">
    <property type="term" value="F:DNA binding"/>
    <property type="evidence" value="ECO:0007669"/>
    <property type="project" value="InterPro"/>
</dbReference>
<keyword evidence="6" id="KW-0239">DNA-directed DNA polymerase</keyword>
<dbReference type="EC" id="2.7.7.7" evidence="1"/>
<dbReference type="GO" id="GO:0006261">
    <property type="term" value="P:DNA-templated DNA replication"/>
    <property type="evidence" value="ECO:0007669"/>
    <property type="project" value="TreeGrafter"/>
</dbReference>
<evidence type="ECO:0000256" key="7">
    <source>
        <dbReference type="ARBA" id="ARBA00049244"/>
    </source>
</evidence>
<name>A0A6F8V959_9PROT</name>
<sequence>MTFLPWQAETWRRLIAAGENLPHALLLQGRKGVGKLDFARALAQGLLCETPLPSGVGCGRCLACGWLAQGNHPDFRSVEPEALADNGDEGESKGKKPSRQILIEQVRELAGLVNLSTHRNGMRVVLIHPAEAMNVNAANALLKTLEEPPPHTLIILISHHAQSLLPTVRSRCRKIDFGVPPLELSMSWLRDHGVADPAPLLAQAGNAPLAALALAADESQEVRRGFLTQLARPRELDPLGLAEKNEKMELAKLVRWLQQWMYDLLGCRLGGQIRYQPDFAAEIRNLAPRLRLPQALDYQKELLEAQKNVHHPLNAQLLLEQLLLSYMQSMNLTELEHGRS</sequence>
<protein>
    <recommendedName>
        <fullName evidence="2">DNA polymerase III subunit delta'</fullName>
        <ecNumber evidence="1">2.7.7.7</ecNumber>
    </recommendedName>
</protein>
<dbReference type="PANTHER" id="PTHR11669:SF8">
    <property type="entry name" value="DNA POLYMERASE III SUBUNIT DELTA"/>
    <property type="match status" value="1"/>
</dbReference>
<dbReference type="InterPro" id="IPR004622">
    <property type="entry name" value="DNA_pol_HolB"/>
</dbReference>
<evidence type="ECO:0000256" key="8">
    <source>
        <dbReference type="SAM" id="MobiDB-lite"/>
    </source>
</evidence>
<comment type="catalytic activity">
    <reaction evidence="7">
        <text>DNA(n) + a 2'-deoxyribonucleoside 5'-triphosphate = DNA(n+1) + diphosphate</text>
        <dbReference type="Rhea" id="RHEA:22508"/>
        <dbReference type="Rhea" id="RHEA-COMP:17339"/>
        <dbReference type="Rhea" id="RHEA-COMP:17340"/>
        <dbReference type="ChEBI" id="CHEBI:33019"/>
        <dbReference type="ChEBI" id="CHEBI:61560"/>
        <dbReference type="ChEBI" id="CHEBI:173112"/>
        <dbReference type="EC" id="2.7.7.7"/>
    </reaction>
</comment>
<accession>A0A6F8V959</accession>
<dbReference type="SUPFAM" id="SSF52540">
    <property type="entry name" value="P-loop containing nucleoside triphosphate hydrolases"/>
    <property type="match status" value="1"/>
</dbReference>
<dbReference type="GO" id="GO:0009360">
    <property type="term" value="C:DNA polymerase III complex"/>
    <property type="evidence" value="ECO:0007669"/>
    <property type="project" value="InterPro"/>
</dbReference>
<dbReference type="NCBIfam" id="TIGR00678">
    <property type="entry name" value="holB"/>
    <property type="match status" value="1"/>
</dbReference>
<reference evidence="11" key="1">
    <citation type="submission" date="2020-03" db="EMBL/GenBank/DDBJ databases">
        <title>Complete genome sequence of sulfur-oxidizing bacterium skT11.</title>
        <authorList>
            <person name="Kanda M."/>
            <person name="Kojima H."/>
            <person name="Fukui M."/>
        </authorList>
    </citation>
    <scope>NUCLEOTIDE SEQUENCE [LARGE SCALE GENOMIC DNA]</scope>
    <source>
        <strain evidence="11">skT11</strain>
    </source>
</reference>
<dbReference type="PANTHER" id="PTHR11669">
    <property type="entry name" value="REPLICATION FACTOR C / DNA POLYMERASE III GAMMA-TAU SUBUNIT"/>
    <property type="match status" value="1"/>
</dbReference>
<dbReference type="InterPro" id="IPR027417">
    <property type="entry name" value="P-loop_NTPase"/>
</dbReference>
<keyword evidence="3" id="KW-0808">Transferase</keyword>
<evidence type="ECO:0000259" key="9">
    <source>
        <dbReference type="Pfam" id="PF09115"/>
    </source>
</evidence>
<dbReference type="InterPro" id="IPR015199">
    <property type="entry name" value="DNA_pol_III_delta_C"/>
</dbReference>
<evidence type="ECO:0000256" key="4">
    <source>
        <dbReference type="ARBA" id="ARBA00022695"/>
    </source>
</evidence>
<dbReference type="InterPro" id="IPR050238">
    <property type="entry name" value="DNA_Rep/Repair_Clamp_Loader"/>
</dbReference>
<dbReference type="RefSeq" id="WP_173061473.1">
    <property type="nucleotide sequence ID" value="NZ_AP022853.1"/>
</dbReference>
<dbReference type="Proteomes" id="UP000502260">
    <property type="component" value="Chromosome"/>
</dbReference>